<keyword evidence="3" id="KW-1185">Reference proteome</keyword>
<protein>
    <recommendedName>
        <fullName evidence="4">YHS domain-containing protein</fullName>
    </recommendedName>
</protein>
<proteinExistence type="predicted"/>
<feature type="signal peptide" evidence="1">
    <location>
        <begin position="1"/>
        <end position="28"/>
    </location>
</feature>
<dbReference type="NCBIfam" id="NF041384">
    <property type="entry name" value="YHS_seleno_dom"/>
    <property type="match status" value="1"/>
</dbReference>
<dbReference type="AlphaFoldDB" id="A0A368YWI1"/>
<feature type="chain" id="PRO_5016661591" description="YHS domain-containing protein" evidence="1">
    <location>
        <begin position="29"/>
        <end position="145"/>
    </location>
</feature>
<accession>A0A368YWI1</accession>
<organism evidence="2 3">
    <name type="scientific">Paracoccus lutimaris</name>
    <dbReference type="NCBI Taxonomy" id="1490030"/>
    <lineage>
        <taxon>Bacteria</taxon>
        <taxon>Pseudomonadati</taxon>
        <taxon>Pseudomonadota</taxon>
        <taxon>Alphaproteobacteria</taxon>
        <taxon>Rhodobacterales</taxon>
        <taxon>Paracoccaceae</taxon>
        <taxon>Paracoccus</taxon>
    </lineage>
</organism>
<evidence type="ECO:0008006" key="4">
    <source>
        <dbReference type="Google" id="ProtNLM"/>
    </source>
</evidence>
<name>A0A368YWI1_9RHOB</name>
<dbReference type="EMBL" id="QPJL01000010">
    <property type="protein sequence ID" value="RCW83327.1"/>
    <property type="molecule type" value="Genomic_DNA"/>
</dbReference>
<reference evidence="2 3" key="1">
    <citation type="submission" date="2018-07" db="EMBL/GenBank/DDBJ databases">
        <title>Genomic Encyclopedia of Type Strains, Phase III (KMG-III): the genomes of soil and plant-associated and newly described type strains.</title>
        <authorList>
            <person name="Whitman W."/>
        </authorList>
    </citation>
    <scope>NUCLEOTIDE SEQUENCE [LARGE SCALE GENOMIC DNA]</scope>
    <source>
        <strain evidence="2 3">CECT 8525</strain>
    </source>
</reference>
<dbReference type="Proteomes" id="UP000253345">
    <property type="component" value="Unassembled WGS sequence"/>
</dbReference>
<sequence>MPDRSPFAMIRALLAALALVLSAPLAQAQDWALDGMDPVSYRSDGAAIPGRPDLVTFWRGKAWHFASEQNRSTFEANPKAYAPGLGGLCVVALSEGRSEPGNPRHFIVIDGRTYLLRSEQAHRRIVADPRGILTRARAVWTRMNP</sequence>
<keyword evidence="1" id="KW-0732">Signal</keyword>
<evidence type="ECO:0000313" key="2">
    <source>
        <dbReference type="EMBL" id="RCW83327.1"/>
    </source>
</evidence>
<evidence type="ECO:0000313" key="3">
    <source>
        <dbReference type="Proteomes" id="UP000253345"/>
    </source>
</evidence>
<evidence type="ECO:0000256" key="1">
    <source>
        <dbReference type="SAM" id="SignalP"/>
    </source>
</evidence>
<gene>
    <name evidence="2" type="ORF">DFP89_1107</name>
</gene>
<dbReference type="RefSeq" id="WP_245948648.1">
    <property type="nucleotide sequence ID" value="NZ_QPJL01000010.1"/>
</dbReference>
<comment type="caution">
    <text evidence="2">The sequence shown here is derived from an EMBL/GenBank/DDBJ whole genome shotgun (WGS) entry which is preliminary data.</text>
</comment>